<name>A0A3A8Q9V5_9BACT</name>
<organism evidence="1 2">
    <name type="scientific">Corallococcus interemptor</name>
    <dbReference type="NCBI Taxonomy" id="2316720"/>
    <lineage>
        <taxon>Bacteria</taxon>
        <taxon>Pseudomonadati</taxon>
        <taxon>Myxococcota</taxon>
        <taxon>Myxococcia</taxon>
        <taxon>Myxococcales</taxon>
        <taxon>Cystobacterineae</taxon>
        <taxon>Myxococcaceae</taxon>
        <taxon>Corallococcus</taxon>
    </lineage>
</organism>
<gene>
    <name evidence="1" type="ORF">D7X96_23755</name>
</gene>
<protein>
    <submittedName>
        <fullName evidence="1">Uncharacterized protein</fullName>
    </submittedName>
</protein>
<dbReference type="OrthoDB" id="5525341at2"/>
<reference evidence="2" key="1">
    <citation type="submission" date="2018-09" db="EMBL/GenBank/DDBJ databases">
        <authorList>
            <person name="Livingstone P.G."/>
            <person name="Whitworth D.E."/>
        </authorList>
    </citation>
    <scope>NUCLEOTIDE SEQUENCE [LARGE SCALE GENOMIC DNA]</scope>
    <source>
        <strain evidence="2">AB047A</strain>
    </source>
</reference>
<sequence>MGLALVLALGGTAWAADPWRAVARVASLEDRALLERVRGQSSDLPVVLEAEAGLAMDAGPDGAWREAERTALRRDARAVLWFTREGARLRVSVAAPRTGHLFVRTARVEGAPETLTWSVGAEALALAVRSALRAVDAGEPLGEVVAPPPPPPALPPPEVATPLAEPVNEAFLQVGLHAALDGYHPGGQQGLSVGLGWAGQRLHLRAQVLASLPVHLRDAYTDIRLTQGSALAWADVPFLEAGHWLATVGLGAGVAGFWRRTEARAAEVEPAPSRWLAAFVVGPAVRVRWRRFAAAFALEATLSGEVLLGRPRLGYSVDGDFVLREDGAPVRPRLGVGMVIFP</sequence>
<proteinExistence type="predicted"/>
<comment type="caution">
    <text evidence="1">The sequence shown here is derived from an EMBL/GenBank/DDBJ whole genome shotgun (WGS) entry which is preliminary data.</text>
</comment>
<dbReference type="AlphaFoldDB" id="A0A3A8Q9V5"/>
<dbReference type="Proteomes" id="UP000282656">
    <property type="component" value="Unassembled WGS sequence"/>
</dbReference>
<accession>A0A3A8Q9V5</accession>
<dbReference type="EMBL" id="RAWM01000072">
    <property type="protein sequence ID" value="RKH65396.1"/>
    <property type="molecule type" value="Genomic_DNA"/>
</dbReference>
<evidence type="ECO:0000313" key="1">
    <source>
        <dbReference type="EMBL" id="RKH65396.1"/>
    </source>
</evidence>
<evidence type="ECO:0000313" key="2">
    <source>
        <dbReference type="Proteomes" id="UP000282656"/>
    </source>
</evidence>
<keyword evidence="2" id="KW-1185">Reference proteome</keyword>